<dbReference type="PROSITE" id="PS51462">
    <property type="entry name" value="NUDIX"/>
    <property type="match status" value="1"/>
</dbReference>
<name>A0A511DFE4_9PSEU</name>
<dbReference type="RefSeq" id="WP_147102442.1">
    <property type="nucleotide sequence ID" value="NZ_BJVJ01000004.1"/>
</dbReference>
<dbReference type="Proteomes" id="UP000321685">
    <property type="component" value="Unassembled WGS sequence"/>
</dbReference>
<evidence type="ECO:0000259" key="4">
    <source>
        <dbReference type="PROSITE" id="PS51462"/>
    </source>
</evidence>
<keyword evidence="2 3" id="KW-0378">Hydrolase</keyword>
<dbReference type="PROSITE" id="PS00893">
    <property type="entry name" value="NUDIX_BOX"/>
    <property type="match status" value="1"/>
</dbReference>
<accession>A0A511DFE4</accession>
<gene>
    <name evidence="5" type="ORF">PSU4_06620</name>
</gene>
<dbReference type="Gene3D" id="3.90.79.10">
    <property type="entry name" value="Nucleoside Triphosphate Pyrophosphohydrolase"/>
    <property type="match status" value="1"/>
</dbReference>
<proteinExistence type="inferred from homology"/>
<protein>
    <submittedName>
        <fullName evidence="5">NUDIX hydrolase</fullName>
    </submittedName>
</protein>
<dbReference type="InterPro" id="IPR000086">
    <property type="entry name" value="NUDIX_hydrolase_dom"/>
</dbReference>
<evidence type="ECO:0000313" key="5">
    <source>
        <dbReference type="EMBL" id="GEL21708.1"/>
    </source>
</evidence>
<dbReference type="PANTHER" id="PTHR43736">
    <property type="entry name" value="ADP-RIBOSE PYROPHOSPHATASE"/>
    <property type="match status" value="1"/>
</dbReference>
<evidence type="ECO:0000256" key="3">
    <source>
        <dbReference type="RuleBase" id="RU003476"/>
    </source>
</evidence>
<dbReference type="AlphaFoldDB" id="A0A511DFE4"/>
<dbReference type="SUPFAM" id="SSF55811">
    <property type="entry name" value="Nudix"/>
    <property type="match status" value="1"/>
</dbReference>
<dbReference type="OrthoDB" id="9814308at2"/>
<sequence>MADTPKHSVSVAGIVVRDDGRILAVQRRDNAHWEPPGGVLELGETFEEGVRREVAEETGVDVRVERLTGAYKNIPRGIVALVFRCSPTGGDAGESDEAQRVRWLTPTEVEQLMDPAYAVRVLDAIGDGTASRAHDGVQLIPGG</sequence>
<dbReference type="PRINTS" id="PR00502">
    <property type="entry name" value="NUDIXFAMILY"/>
</dbReference>
<dbReference type="Pfam" id="PF00293">
    <property type="entry name" value="NUDIX"/>
    <property type="match status" value="1"/>
</dbReference>
<comment type="similarity">
    <text evidence="1 3">Belongs to the Nudix hydrolase family.</text>
</comment>
<organism evidence="5 6">
    <name type="scientific">Pseudonocardia sulfidoxydans NBRC 16205</name>
    <dbReference type="NCBI Taxonomy" id="1223511"/>
    <lineage>
        <taxon>Bacteria</taxon>
        <taxon>Bacillati</taxon>
        <taxon>Actinomycetota</taxon>
        <taxon>Actinomycetes</taxon>
        <taxon>Pseudonocardiales</taxon>
        <taxon>Pseudonocardiaceae</taxon>
        <taxon>Pseudonocardia</taxon>
    </lineage>
</organism>
<evidence type="ECO:0000256" key="2">
    <source>
        <dbReference type="ARBA" id="ARBA00022801"/>
    </source>
</evidence>
<dbReference type="PANTHER" id="PTHR43736:SF1">
    <property type="entry name" value="DIHYDRONEOPTERIN TRIPHOSPHATE DIPHOSPHATASE"/>
    <property type="match status" value="1"/>
</dbReference>
<reference evidence="5 6" key="1">
    <citation type="submission" date="2019-07" db="EMBL/GenBank/DDBJ databases">
        <title>Whole genome shotgun sequence of Pseudonocardia sulfidoxydans NBRC 16205.</title>
        <authorList>
            <person name="Hosoyama A."/>
            <person name="Uohara A."/>
            <person name="Ohji S."/>
            <person name="Ichikawa N."/>
        </authorList>
    </citation>
    <scope>NUCLEOTIDE SEQUENCE [LARGE SCALE GENOMIC DNA]</scope>
    <source>
        <strain evidence="5 6">NBRC 16205</strain>
    </source>
</reference>
<evidence type="ECO:0000313" key="6">
    <source>
        <dbReference type="Proteomes" id="UP000321685"/>
    </source>
</evidence>
<dbReference type="InterPro" id="IPR015797">
    <property type="entry name" value="NUDIX_hydrolase-like_dom_sf"/>
</dbReference>
<dbReference type="InterPro" id="IPR020084">
    <property type="entry name" value="NUDIX_hydrolase_CS"/>
</dbReference>
<comment type="caution">
    <text evidence="5">The sequence shown here is derived from an EMBL/GenBank/DDBJ whole genome shotgun (WGS) entry which is preliminary data.</text>
</comment>
<dbReference type="InterPro" id="IPR020476">
    <property type="entry name" value="Nudix_hydrolase"/>
</dbReference>
<feature type="domain" description="Nudix hydrolase" evidence="4">
    <location>
        <begin position="5"/>
        <end position="126"/>
    </location>
</feature>
<dbReference type="EMBL" id="BJVJ01000004">
    <property type="protein sequence ID" value="GEL21708.1"/>
    <property type="molecule type" value="Genomic_DNA"/>
</dbReference>
<dbReference type="GO" id="GO:0016787">
    <property type="term" value="F:hydrolase activity"/>
    <property type="evidence" value="ECO:0007669"/>
    <property type="project" value="UniProtKB-KW"/>
</dbReference>
<evidence type="ECO:0000256" key="1">
    <source>
        <dbReference type="ARBA" id="ARBA00005582"/>
    </source>
</evidence>
<keyword evidence="6" id="KW-1185">Reference proteome</keyword>